<dbReference type="Proteomes" id="UP000051264">
    <property type="component" value="Unassembled WGS sequence"/>
</dbReference>
<comment type="catalytic activity">
    <reaction evidence="1">
        <text>(7,8-dihydropterin-6-yl)methyl diphosphate + 4-aminobenzoate = 7,8-dihydropteroate + diphosphate</text>
        <dbReference type="Rhea" id="RHEA:19949"/>
        <dbReference type="ChEBI" id="CHEBI:17836"/>
        <dbReference type="ChEBI" id="CHEBI:17839"/>
        <dbReference type="ChEBI" id="CHEBI:33019"/>
        <dbReference type="ChEBI" id="CHEBI:72950"/>
        <dbReference type="EC" id="2.5.1.15"/>
    </reaction>
</comment>
<keyword evidence="8" id="KW-0479">Metal-binding</keyword>
<dbReference type="InterPro" id="IPR006390">
    <property type="entry name" value="DHP_synth_dom"/>
</dbReference>
<dbReference type="GO" id="GO:0005829">
    <property type="term" value="C:cytosol"/>
    <property type="evidence" value="ECO:0007669"/>
    <property type="project" value="TreeGrafter"/>
</dbReference>
<dbReference type="Pfam" id="PF00809">
    <property type="entry name" value="Pterin_bind"/>
    <property type="match status" value="1"/>
</dbReference>
<dbReference type="PANTHER" id="PTHR20941:SF1">
    <property type="entry name" value="FOLIC ACID SYNTHESIS PROTEIN FOL1"/>
    <property type="match status" value="1"/>
</dbReference>
<evidence type="ECO:0000256" key="7">
    <source>
        <dbReference type="ARBA" id="ARBA00022679"/>
    </source>
</evidence>
<dbReference type="RefSeq" id="WP_051552846.1">
    <property type="nucleotide sequence ID" value="NZ_AZEX01000013.1"/>
</dbReference>
<dbReference type="GO" id="GO:0046656">
    <property type="term" value="P:folic acid biosynthetic process"/>
    <property type="evidence" value="ECO:0007669"/>
    <property type="project" value="UniProtKB-KW"/>
</dbReference>
<dbReference type="eggNOG" id="COG0294">
    <property type="taxonomic scope" value="Bacteria"/>
</dbReference>
<dbReference type="AlphaFoldDB" id="A0A0R1S5T6"/>
<dbReference type="UniPathway" id="UPA00077">
    <property type="reaction ID" value="UER00156"/>
</dbReference>
<dbReference type="EMBL" id="AZEX01000013">
    <property type="protein sequence ID" value="KRL61667.1"/>
    <property type="molecule type" value="Genomic_DNA"/>
</dbReference>
<dbReference type="PANTHER" id="PTHR20941">
    <property type="entry name" value="FOLATE SYNTHESIS PROTEINS"/>
    <property type="match status" value="1"/>
</dbReference>
<evidence type="ECO:0000256" key="9">
    <source>
        <dbReference type="ARBA" id="ARBA00022842"/>
    </source>
</evidence>
<comment type="cofactor">
    <cofactor evidence="2">
        <name>Mg(2+)</name>
        <dbReference type="ChEBI" id="CHEBI:18420"/>
    </cofactor>
</comment>
<evidence type="ECO:0000256" key="1">
    <source>
        <dbReference type="ARBA" id="ARBA00000012"/>
    </source>
</evidence>
<dbReference type="STRING" id="1423747.FC69_GL000520"/>
<dbReference type="GO" id="GO:0004156">
    <property type="term" value="F:dihydropteroate synthase activity"/>
    <property type="evidence" value="ECO:0007669"/>
    <property type="project" value="UniProtKB-EC"/>
</dbReference>
<name>A0A0R1S5T6_9LACO</name>
<dbReference type="PATRIC" id="fig|1423747.3.peg.529"/>
<gene>
    <name evidence="13" type="ORF">FC69_GL000520</name>
</gene>
<dbReference type="Gene3D" id="3.20.20.20">
    <property type="entry name" value="Dihydropteroate synthase-like"/>
    <property type="match status" value="1"/>
</dbReference>
<dbReference type="InterPro" id="IPR045031">
    <property type="entry name" value="DHP_synth-like"/>
</dbReference>
<dbReference type="NCBIfam" id="TIGR01496">
    <property type="entry name" value="DHPS"/>
    <property type="match status" value="1"/>
</dbReference>
<evidence type="ECO:0000256" key="6">
    <source>
        <dbReference type="ARBA" id="ARBA00016919"/>
    </source>
</evidence>
<dbReference type="SUPFAM" id="SSF51717">
    <property type="entry name" value="Dihydropteroate synthetase-like"/>
    <property type="match status" value="1"/>
</dbReference>
<protein>
    <recommendedName>
        <fullName evidence="6">Dihydropteroate synthase</fullName>
        <ecNumber evidence="5">2.5.1.15</ecNumber>
    </recommendedName>
    <alternativeName>
        <fullName evidence="11">Dihydropteroate pyrophosphorylase</fullName>
    </alternativeName>
</protein>
<organism evidence="13 14">
    <name type="scientific">Latilactobacillus fuchuensis DSM 14340 = JCM 11249</name>
    <dbReference type="NCBI Taxonomy" id="1423747"/>
    <lineage>
        <taxon>Bacteria</taxon>
        <taxon>Bacillati</taxon>
        <taxon>Bacillota</taxon>
        <taxon>Bacilli</taxon>
        <taxon>Lactobacillales</taxon>
        <taxon>Lactobacillaceae</taxon>
        <taxon>Latilactobacillus</taxon>
    </lineage>
</organism>
<evidence type="ECO:0000256" key="10">
    <source>
        <dbReference type="ARBA" id="ARBA00022909"/>
    </source>
</evidence>
<proteinExistence type="inferred from homology"/>
<dbReference type="OrthoDB" id="9811744at2"/>
<keyword evidence="7" id="KW-0808">Transferase</keyword>
<comment type="caution">
    <text evidence="13">The sequence shown here is derived from an EMBL/GenBank/DDBJ whole genome shotgun (WGS) entry which is preliminary data.</text>
</comment>
<evidence type="ECO:0000313" key="13">
    <source>
        <dbReference type="EMBL" id="KRL61667.1"/>
    </source>
</evidence>
<keyword evidence="9" id="KW-0460">Magnesium</keyword>
<keyword evidence="10" id="KW-0289">Folate biosynthesis</keyword>
<evidence type="ECO:0000256" key="5">
    <source>
        <dbReference type="ARBA" id="ARBA00012458"/>
    </source>
</evidence>
<evidence type="ECO:0000256" key="4">
    <source>
        <dbReference type="ARBA" id="ARBA00009503"/>
    </source>
</evidence>
<evidence type="ECO:0000256" key="3">
    <source>
        <dbReference type="ARBA" id="ARBA00004763"/>
    </source>
</evidence>
<dbReference type="EC" id="2.5.1.15" evidence="5"/>
<evidence type="ECO:0000256" key="11">
    <source>
        <dbReference type="ARBA" id="ARBA00030193"/>
    </source>
</evidence>
<comment type="pathway">
    <text evidence="3">Cofactor biosynthesis; tetrahydrofolate biosynthesis; 7,8-dihydrofolate from 2-amino-4-hydroxy-6-hydroxymethyl-7,8-dihydropteridine diphosphate and 4-aminobenzoate: step 1/2.</text>
</comment>
<comment type="similarity">
    <text evidence="4">Belongs to the DHPS family.</text>
</comment>
<feature type="domain" description="Pterin-binding" evidence="12">
    <location>
        <begin position="97"/>
        <end position="345"/>
    </location>
</feature>
<dbReference type="GO" id="GO:0046654">
    <property type="term" value="P:tetrahydrofolate biosynthetic process"/>
    <property type="evidence" value="ECO:0007669"/>
    <property type="project" value="UniProtKB-UniPathway"/>
</dbReference>
<sequence>MQISEAQPHQFNRTLLKFSGTSAEIEQLQRLCLEIDATIQQLEDQWFGQFTIFQLNRLQQRWSFYFGQVHQTLQKMMQGKQLIWSGPGFKFDLTVNPIVYAIINCTPDSFYDGQPSQQLGPILTKIEADLANGAAVIEVGGKSTRPGYQELTPDEEWQRIAPVIQAVQQEWPAAILAVDTNNAEVMRRSVMSGVPILNDVDGFNQVAKLAVVAQHRPSVVTMYNGRHFTDDTFTTLDQFYQETLTELEHAGLTRSQIALDPGVGFSNAQNTASLDLFKIKSIQPTTQYQAPLMAAISRKSFMEKQFDYPMVERLTATLLFEQLMVEQGARILRVHDVAATKKMLHLFQGYQQANLLMAAK</sequence>
<dbReference type="PROSITE" id="PS50972">
    <property type="entry name" value="PTERIN_BINDING"/>
    <property type="match status" value="1"/>
</dbReference>
<dbReference type="InterPro" id="IPR000489">
    <property type="entry name" value="Pterin-binding_dom"/>
</dbReference>
<reference evidence="13 14" key="1">
    <citation type="journal article" date="2015" name="Genome Announc.">
        <title>Expanding the biotechnology potential of lactobacilli through comparative genomics of 213 strains and associated genera.</title>
        <authorList>
            <person name="Sun Z."/>
            <person name="Harris H.M."/>
            <person name="McCann A."/>
            <person name="Guo C."/>
            <person name="Argimon S."/>
            <person name="Zhang W."/>
            <person name="Yang X."/>
            <person name="Jeffery I.B."/>
            <person name="Cooney J.C."/>
            <person name="Kagawa T.F."/>
            <person name="Liu W."/>
            <person name="Song Y."/>
            <person name="Salvetti E."/>
            <person name="Wrobel A."/>
            <person name="Rasinkangas P."/>
            <person name="Parkhill J."/>
            <person name="Rea M.C."/>
            <person name="O'Sullivan O."/>
            <person name="Ritari J."/>
            <person name="Douillard F.P."/>
            <person name="Paul Ross R."/>
            <person name="Yang R."/>
            <person name="Briner A.E."/>
            <person name="Felis G.E."/>
            <person name="de Vos W.M."/>
            <person name="Barrangou R."/>
            <person name="Klaenhammer T.R."/>
            <person name="Caufield P.W."/>
            <person name="Cui Y."/>
            <person name="Zhang H."/>
            <person name="O'Toole P.W."/>
        </authorList>
    </citation>
    <scope>NUCLEOTIDE SEQUENCE [LARGE SCALE GENOMIC DNA]</scope>
    <source>
        <strain evidence="13 14">DSM 14340</strain>
    </source>
</reference>
<evidence type="ECO:0000256" key="8">
    <source>
        <dbReference type="ARBA" id="ARBA00022723"/>
    </source>
</evidence>
<accession>A0A0R1S5T6</accession>
<evidence type="ECO:0000256" key="2">
    <source>
        <dbReference type="ARBA" id="ARBA00001946"/>
    </source>
</evidence>
<evidence type="ECO:0000259" key="12">
    <source>
        <dbReference type="PROSITE" id="PS50972"/>
    </source>
</evidence>
<dbReference type="InterPro" id="IPR011005">
    <property type="entry name" value="Dihydropteroate_synth-like_sf"/>
</dbReference>
<evidence type="ECO:0000313" key="14">
    <source>
        <dbReference type="Proteomes" id="UP000051264"/>
    </source>
</evidence>
<dbReference type="GO" id="GO:0046872">
    <property type="term" value="F:metal ion binding"/>
    <property type="evidence" value="ECO:0007669"/>
    <property type="project" value="UniProtKB-KW"/>
</dbReference>